<evidence type="ECO:0000313" key="2">
    <source>
        <dbReference type="EMBL" id="EMS65662.1"/>
    </source>
</evidence>
<name>M8A060_TRIUA</name>
<evidence type="ECO:0000256" key="1">
    <source>
        <dbReference type="SAM" id="MobiDB-lite"/>
    </source>
</evidence>
<feature type="region of interest" description="Disordered" evidence="1">
    <location>
        <begin position="1"/>
        <end position="52"/>
    </location>
</feature>
<dbReference type="AlphaFoldDB" id="M8A060"/>
<protein>
    <submittedName>
        <fullName evidence="2">Uncharacterized protein</fullName>
    </submittedName>
</protein>
<organism evidence="2">
    <name type="scientific">Triticum urartu</name>
    <name type="common">Red wild einkorn</name>
    <name type="synonym">Crithodium urartu</name>
    <dbReference type="NCBI Taxonomy" id="4572"/>
    <lineage>
        <taxon>Eukaryota</taxon>
        <taxon>Viridiplantae</taxon>
        <taxon>Streptophyta</taxon>
        <taxon>Embryophyta</taxon>
        <taxon>Tracheophyta</taxon>
        <taxon>Spermatophyta</taxon>
        <taxon>Magnoliopsida</taxon>
        <taxon>Liliopsida</taxon>
        <taxon>Poales</taxon>
        <taxon>Poaceae</taxon>
        <taxon>BOP clade</taxon>
        <taxon>Pooideae</taxon>
        <taxon>Triticodae</taxon>
        <taxon>Triticeae</taxon>
        <taxon>Triticinae</taxon>
        <taxon>Triticum</taxon>
    </lineage>
</organism>
<reference evidence="2" key="1">
    <citation type="journal article" date="2013" name="Nature">
        <title>Draft genome of the wheat A-genome progenitor Triticum urartu.</title>
        <authorList>
            <person name="Ling H.Q."/>
            <person name="Zhao S."/>
            <person name="Liu D."/>
            <person name="Wang J."/>
            <person name="Sun H."/>
            <person name="Zhang C."/>
            <person name="Fan H."/>
            <person name="Li D."/>
            <person name="Dong L."/>
            <person name="Tao Y."/>
            <person name="Gao C."/>
            <person name="Wu H."/>
            <person name="Li Y."/>
            <person name="Cui Y."/>
            <person name="Guo X."/>
            <person name="Zheng S."/>
            <person name="Wang B."/>
            <person name="Yu K."/>
            <person name="Liang Q."/>
            <person name="Yang W."/>
            <person name="Lou X."/>
            <person name="Chen J."/>
            <person name="Feng M."/>
            <person name="Jian J."/>
            <person name="Zhang X."/>
            <person name="Luo G."/>
            <person name="Jiang Y."/>
            <person name="Liu J."/>
            <person name="Wang Z."/>
            <person name="Sha Y."/>
            <person name="Zhang B."/>
            <person name="Wu H."/>
            <person name="Tang D."/>
            <person name="Shen Q."/>
            <person name="Xue P."/>
            <person name="Zou S."/>
            <person name="Wang X."/>
            <person name="Liu X."/>
            <person name="Wang F."/>
            <person name="Yang Y."/>
            <person name="An X."/>
            <person name="Dong Z."/>
            <person name="Zhang K."/>
            <person name="Zhang X."/>
            <person name="Luo M.C."/>
            <person name="Dvorak J."/>
            <person name="Tong Y."/>
            <person name="Wang J."/>
            <person name="Yang H."/>
            <person name="Li Z."/>
            <person name="Wang D."/>
            <person name="Zhang A."/>
            <person name="Wang J."/>
        </authorList>
    </citation>
    <scope>NUCLEOTIDE SEQUENCE</scope>
</reference>
<gene>
    <name evidence="2" type="ORF">TRIUR3_27668</name>
</gene>
<feature type="region of interest" description="Disordered" evidence="1">
    <location>
        <begin position="77"/>
        <end position="98"/>
    </location>
</feature>
<dbReference type="EMBL" id="KD041683">
    <property type="protein sequence ID" value="EMS65662.1"/>
    <property type="molecule type" value="Genomic_DNA"/>
</dbReference>
<sequence length="98" mass="10416">MRALERVYIGGRQRSLEPDEAEATARDLARGDGLQGVGDGRRTVKQDGDGTDRNLAAVGLDLDGGIERRGRIWGAEASIHGDGAPSRGHGKALVRPEE</sequence>
<feature type="compositionally biased region" description="Basic and acidic residues" evidence="1">
    <location>
        <begin position="39"/>
        <end position="52"/>
    </location>
</feature>
<proteinExistence type="predicted"/>
<accession>M8A060</accession>